<dbReference type="Proteomes" id="UP000034181">
    <property type="component" value="Unassembled WGS sequence"/>
</dbReference>
<organism evidence="1 2">
    <name type="scientific">Candidatus Woesebacteria bacterium GW2011_GWB1_38_5b</name>
    <dbReference type="NCBI Taxonomy" id="1618569"/>
    <lineage>
        <taxon>Bacteria</taxon>
        <taxon>Candidatus Woeseibacteriota</taxon>
    </lineage>
</organism>
<accession>A0A0G0K691</accession>
<sequence>MTSSEFFKIIEYITQNCRDLKNKYISEDLKIDYVCIFSKSQKEFDELLKFASSIGELAEQTKTGPVFKLNNSPDTIIGKPKMLKIRIPDKTRLERGDVDFNTDYENFKKKYLDNKRFTLIKRDNFEMLELRDNSFDVLVYFSSIPLSEQLGVN</sequence>
<gene>
    <name evidence="1" type="ORF">US96_C0034G0008</name>
</gene>
<evidence type="ECO:0000313" key="1">
    <source>
        <dbReference type="EMBL" id="KKQ74347.1"/>
    </source>
</evidence>
<name>A0A0G0K691_9BACT</name>
<protein>
    <submittedName>
        <fullName evidence="1">Uncharacterized protein</fullName>
    </submittedName>
</protein>
<proteinExistence type="predicted"/>
<comment type="caution">
    <text evidence="1">The sequence shown here is derived from an EMBL/GenBank/DDBJ whole genome shotgun (WGS) entry which is preliminary data.</text>
</comment>
<dbReference type="EMBL" id="LBUZ01000034">
    <property type="protein sequence ID" value="KKQ74347.1"/>
    <property type="molecule type" value="Genomic_DNA"/>
</dbReference>
<evidence type="ECO:0000313" key="2">
    <source>
        <dbReference type="Proteomes" id="UP000034181"/>
    </source>
</evidence>
<reference evidence="1 2" key="1">
    <citation type="journal article" date="2015" name="Nature">
        <title>rRNA introns, odd ribosomes, and small enigmatic genomes across a large radiation of phyla.</title>
        <authorList>
            <person name="Brown C.T."/>
            <person name="Hug L.A."/>
            <person name="Thomas B.C."/>
            <person name="Sharon I."/>
            <person name="Castelle C.J."/>
            <person name="Singh A."/>
            <person name="Wilkins M.J."/>
            <person name="Williams K.H."/>
            <person name="Banfield J.F."/>
        </authorList>
    </citation>
    <scope>NUCLEOTIDE SEQUENCE [LARGE SCALE GENOMIC DNA]</scope>
</reference>
<dbReference type="AlphaFoldDB" id="A0A0G0K691"/>